<dbReference type="InterPro" id="IPR028098">
    <property type="entry name" value="Glyco_trans_4-like_N"/>
</dbReference>
<name>A0ABD6AXJ8_9EURY</name>
<dbReference type="CDD" id="cd03794">
    <property type="entry name" value="GT4_WbuB-like"/>
    <property type="match status" value="1"/>
</dbReference>
<accession>A0ABD6AXJ8</accession>
<dbReference type="AlphaFoldDB" id="A0ABD6AXJ8"/>
<dbReference type="Pfam" id="PF13579">
    <property type="entry name" value="Glyco_trans_4_4"/>
    <property type="match status" value="1"/>
</dbReference>
<comment type="caution">
    <text evidence="4">The sequence shown here is derived from an EMBL/GenBank/DDBJ whole genome shotgun (WGS) entry which is preliminary data.</text>
</comment>
<protein>
    <submittedName>
        <fullName evidence="4">Glycosyltransferase family 4 protein</fullName>
    </submittedName>
</protein>
<feature type="domain" description="Glycosyl transferase family 1" evidence="2">
    <location>
        <begin position="224"/>
        <end position="391"/>
    </location>
</feature>
<evidence type="ECO:0000313" key="4">
    <source>
        <dbReference type="EMBL" id="MFD1514126.1"/>
    </source>
</evidence>
<dbReference type="Pfam" id="PF00534">
    <property type="entry name" value="Glycos_transf_1"/>
    <property type="match status" value="1"/>
</dbReference>
<dbReference type="InterPro" id="IPR001296">
    <property type="entry name" value="Glyco_trans_1"/>
</dbReference>
<reference evidence="4 5" key="1">
    <citation type="journal article" date="2019" name="Int. J. Syst. Evol. Microbiol.">
        <title>The Global Catalogue of Microorganisms (GCM) 10K type strain sequencing project: providing services to taxonomists for standard genome sequencing and annotation.</title>
        <authorList>
            <consortium name="The Broad Institute Genomics Platform"/>
            <consortium name="The Broad Institute Genome Sequencing Center for Infectious Disease"/>
            <person name="Wu L."/>
            <person name="Ma J."/>
        </authorList>
    </citation>
    <scope>NUCLEOTIDE SEQUENCE [LARGE SCALE GENOMIC DNA]</scope>
    <source>
        <strain evidence="4 5">CGMCC 1.12563</strain>
    </source>
</reference>
<keyword evidence="5" id="KW-1185">Reference proteome</keyword>
<dbReference type="Proteomes" id="UP001597187">
    <property type="component" value="Unassembled WGS sequence"/>
</dbReference>
<dbReference type="Gene3D" id="3.40.50.2000">
    <property type="entry name" value="Glycogen Phosphorylase B"/>
    <property type="match status" value="2"/>
</dbReference>
<evidence type="ECO:0000259" key="3">
    <source>
        <dbReference type="Pfam" id="PF13579"/>
    </source>
</evidence>
<dbReference type="PANTHER" id="PTHR46401">
    <property type="entry name" value="GLYCOSYLTRANSFERASE WBBK-RELATED"/>
    <property type="match status" value="1"/>
</dbReference>
<gene>
    <name evidence="4" type="ORF">ACFSBT_12650</name>
</gene>
<keyword evidence="1" id="KW-0808">Transferase</keyword>
<organism evidence="4 5">
    <name type="scientific">Halomarina rubra</name>
    <dbReference type="NCBI Taxonomy" id="2071873"/>
    <lineage>
        <taxon>Archaea</taxon>
        <taxon>Methanobacteriati</taxon>
        <taxon>Methanobacteriota</taxon>
        <taxon>Stenosarchaea group</taxon>
        <taxon>Halobacteria</taxon>
        <taxon>Halobacteriales</taxon>
        <taxon>Natronomonadaceae</taxon>
        <taxon>Halomarina</taxon>
    </lineage>
</organism>
<dbReference type="GO" id="GO:0016740">
    <property type="term" value="F:transferase activity"/>
    <property type="evidence" value="ECO:0007669"/>
    <property type="project" value="UniProtKB-KW"/>
</dbReference>
<evidence type="ECO:0000259" key="2">
    <source>
        <dbReference type="Pfam" id="PF00534"/>
    </source>
</evidence>
<proteinExistence type="predicted"/>
<dbReference type="RefSeq" id="WP_250874098.1">
    <property type="nucleotide sequence ID" value="NZ_JALXFV010000006.1"/>
</dbReference>
<feature type="domain" description="Glycosyltransferase subfamily 4-like N-terminal" evidence="3">
    <location>
        <begin position="26"/>
        <end position="206"/>
    </location>
</feature>
<dbReference type="SUPFAM" id="SSF53756">
    <property type="entry name" value="UDP-Glycosyltransferase/glycogen phosphorylase"/>
    <property type="match status" value="1"/>
</dbReference>
<evidence type="ECO:0000313" key="5">
    <source>
        <dbReference type="Proteomes" id="UP001597187"/>
    </source>
</evidence>
<dbReference type="PANTHER" id="PTHR46401:SF2">
    <property type="entry name" value="GLYCOSYLTRANSFERASE WBBK-RELATED"/>
    <property type="match status" value="1"/>
</dbReference>
<dbReference type="EMBL" id="JBHUDC010000006">
    <property type="protein sequence ID" value="MFD1514126.1"/>
    <property type="molecule type" value="Genomic_DNA"/>
</dbReference>
<evidence type="ECO:0000256" key="1">
    <source>
        <dbReference type="ARBA" id="ARBA00022679"/>
    </source>
</evidence>
<sequence length="438" mass="49307">MSDTDKEYVLVTEYFHPDTASTGQLMTDLAVGLQERGLDLTVLTGQPNYHSGDNDKQPSVSTHEGVLVNRIRAPQLRQSSFLRRGFNWVVFTVWMFLKLLVSRPRRDREVIFVSNPPFLPIAMWLVCKLRGWDYTYIVYDLYPDFTVETGYFDAGGTVDTVWSTLNEHIFEDATHIVALGPVMRDRIIANAGAEFDDSKIKIIHNWEDEEFIEPKAKDDNWFAKDHDLTDTFTLLYSGNIGENHDLETVVEAAANLDEDDEVTVLIIGQGDKKDAIVELAEQHGLRGSRIKFLPYQPLDDLPYSLTSGDVSIVTVQEGMEGICVSSKLYTAMAAGMPVLVIAQPNDDETQIVQACDAGLQAAQGDAEEVVDAIRTWTDDPNLVKEQGENARISFESQFTKDHSIDRYYRLLDDELTVTPDAVAQRSKTDSRARQKVSR</sequence>